<dbReference type="OrthoDB" id="9803878at2"/>
<dbReference type="InterPro" id="IPR012337">
    <property type="entry name" value="RNaseH-like_sf"/>
</dbReference>
<evidence type="ECO:0000259" key="1">
    <source>
        <dbReference type="PROSITE" id="PS50994"/>
    </source>
</evidence>
<feature type="domain" description="Integrase catalytic" evidence="1">
    <location>
        <begin position="118"/>
        <end position="296"/>
    </location>
</feature>
<dbReference type="InterPro" id="IPR047656">
    <property type="entry name" value="IS481-like_transpos"/>
</dbReference>
<dbReference type="PANTHER" id="PTHR35004">
    <property type="entry name" value="TRANSPOSASE RV3428C-RELATED"/>
    <property type="match status" value="1"/>
</dbReference>
<dbReference type="NCBIfam" id="NF033577">
    <property type="entry name" value="transpos_IS481"/>
    <property type="match status" value="1"/>
</dbReference>
<dbReference type="AlphaFoldDB" id="A0A371WXM3"/>
<proteinExistence type="predicted"/>
<keyword evidence="3" id="KW-1185">Reference proteome</keyword>
<dbReference type="SUPFAM" id="SSF53098">
    <property type="entry name" value="Ribonuclease H-like"/>
    <property type="match status" value="1"/>
</dbReference>
<evidence type="ECO:0000313" key="3">
    <source>
        <dbReference type="Proteomes" id="UP000264310"/>
    </source>
</evidence>
<evidence type="ECO:0000313" key="2">
    <source>
        <dbReference type="EMBL" id="RFC61733.1"/>
    </source>
</evidence>
<dbReference type="Proteomes" id="UP000264310">
    <property type="component" value="Unassembled WGS sequence"/>
</dbReference>
<dbReference type="RefSeq" id="WP_116684980.1">
    <property type="nucleotide sequence ID" value="NZ_QURL01000028.1"/>
</dbReference>
<dbReference type="GO" id="GO:0003676">
    <property type="term" value="F:nucleic acid binding"/>
    <property type="evidence" value="ECO:0007669"/>
    <property type="project" value="InterPro"/>
</dbReference>
<feature type="non-terminal residue" evidence="2">
    <location>
        <position position="316"/>
    </location>
</feature>
<dbReference type="EMBL" id="QURL01000028">
    <property type="protein sequence ID" value="RFC61733.1"/>
    <property type="molecule type" value="Genomic_DNA"/>
</dbReference>
<protein>
    <submittedName>
        <fullName evidence="2">IS481 family transposase</fullName>
    </submittedName>
</protein>
<dbReference type="InterPro" id="IPR001584">
    <property type="entry name" value="Integrase_cat-core"/>
</dbReference>
<name>A0A371WXM3_9HYPH</name>
<dbReference type="Gene3D" id="3.30.420.10">
    <property type="entry name" value="Ribonuclease H-like superfamily/Ribonuclease H"/>
    <property type="match status" value="1"/>
</dbReference>
<accession>A0A371WXM3</accession>
<dbReference type="PROSITE" id="PS50994">
    <property type="entry name" value="INTEGRASE"/>
    <property type="match status" value="1"/>
</dbReference>
<gene>
    <name evidence="2" type="ORF">DYI37_19725</name>
</gene>
<dbReference type="Pfam" id="PF13683">
    <property type="entry name" value="rve_3"/>
    <property type="match status" value="1"/>
</dbReference>
<reference evidence="2 3" key="1">
    <citation type="submission" date="2018-08" db="EMBL/GenBank/DDBJ databases">
        <title>Fulvimarina sp. 85, whole genome shotgun sequence.</title>
        <authorList>
            <person name="Tuo L."/>
        </authorList>
    </citation>
    <scope>NUCLEOTIDE SEQUENCE [LARGE SCALE GENOMIC DNA]</scope>
    <source>
        <strain evidence="2 3">85</strain>
    </source>
</reference>
<comment type="caution">
    <text evidence="2">The sequence shown here is derived from an EMBL/GenBank/DDBJ whole genome shotgun (WGS) entry which is preliminary data.</text>
</comment>
<dbReference type="PANTHER" id="PTHR35004:SF7">
    <property type="entry name" value="INTEGRASE PROTEIN"/>
    <property type="match status" value="1"/>
</dbReference>
<sequence length="316" mass="35947">MGQVLHGSAKTTHAVRAELQRSKAPIAELARCYGINEKTVRKWRSRPGVEDEAMGPKERASTVLSALEEAAIVALRVQARLPLDDVYVALKDVIPHLSRSSLHRCLQRHGISRLPKADQEKPKRFKAYEIGYFHIDIAELRYVGGKAFLFVAVDRTSKIVFARIYRKATKLVAAGFLKALIRTVPYRIHTVLTDNGVQFVQHDKRAASGFVAHIFGAVCATNDIEHRRTKPYHPWTNGQAERMVRTIKDATVKSFHYASIDDLRRHVRDWLLAYNYAKQLRALRFKTPFEAIRQISETKPEIFSRSPSHDMLGPNT</sequence>
<dbReference type="GO" id="GO:0015074">
    <property type="term" value="P:DNA integration"/>
    <property type="evidence" value="ECO:0007669"/>
    <property type="project" value="InterPro"/>
</dbReference>
<organism evidence="2 3">
    <name type="scientific">Fulvimarina endophytica</name>
    <dbReference type="NCBI Taxonomy" id="2293836"/>
    <lineage>
        <taxon>Bacteria</taxon>
        <taxon>Pseudomonadati</taxon>
        <taxon>Pseudomonadota</taxon>
        <taxon>Alphaproteobacteria</taxon>
        <taxon>Hyphomicrobiales</taxon>
        <taxon>Aurantimonadaceae</taxon>
        <taxon>Fulvimarina</taxon>
    </lineage>
</organism>
<dbReference type="InterPro" id="IPR036397">
    <property type="entry name" value="RNaseH_sf"/>
</dbReference>